<protein>
    <submittedName>
        <fullName evidence="3">Uncharacterized protein</fullName>
    </submittedName>
</protein>
<accession>A0A449IPC9</accession>
<feature type="transmembrane region" description="Helical" evidence="2">
    <location>
        <begin position="30"/>
        <end position="52"/>
    </location>
</feature>
<reference evidence="3 4" key="1">
    <citation type="submission" date="2019-02" db="EMBL/GenBank/DDBJ databases">
        <authorList>
            <consortium name="Pathogen Informatics"/>
        </authorList>
    </citation>
    <scope>NUCLEOTIDE SEQUENCE [LARGE SCALE GENOMIC DNA]</scope>
    <source>
        <strain evidence="3 4">3012STDY7103891</strain>
    </source>
</reference>
<dbReference type="SUPFAM" id="SSF48317">
    <property type="entry name" value="Acid phosphatase/Vanadium-dependent haloperoxidase"/>
    <property type="match status" value="1"/>
</dbReference>
<dbReference type="InterPro" id="IPR036938">
    <property type="entry name" value="PAP2/HPO_sf"/>
</dbReference>
<dbReference type="AlphaFoldDB" id="A0A449IPC9"/>
<proteinExistence type="predicted"/>
<evidence type="ECO:0000313" key="4">
    <source>
        <dbReference type="Proteomes" id="UP000330809"/>
    </source>
</evidence>
<name>A0A449IPC9_PSEFR</name>
<sequence>MLLTEAGSHRDTARLSEQPKERNVVDKMQIVQYAGITVMFPAALVIAAWLWLGASRKIALLWLGVLVTAYLVVGVSKILFKGWGVGLHDLGIAVFSGHAMNACLVFTVLLNLLCQQLDQRLRWPALGVGLLATWWFAINYVALTIHPLPEAIAGALIGSVAACVFVFSLRQYNVSHVPRPALTLGLAVVMAFSCMPKYTAERLLDHIAITLSGAEQAFKHSS</sequence>
<evidence type="ECO:0000256" key="1">
    <source>
        <dbReference type="SAM" id="MobiDB-lite"/>
    </source>
</evidence>
<organism evidence="3 4">
    <name type="scientific">Pseudomonas fragi</name>
    <dbReference type="NCBI Taxonomy" id="296"/>
    <lineage>
        <taxon>Bacteria</taxon>
        <taxon>Pseudomonadati</taxon>
        <taxon>Pseudomonadota</taxon>
        <taxon>Gammaproteobacteria</taxon>
        <taxon>Pseudomonadales</taxon>
        <taxon>Pseudomonadaceae</taxon>
        <taxon>Pseudomonas</taxon>
    </lineage>
</organism>
<dbReference type="Gene3D" id="1.20.144.10">
    <property type="entry name" value="Phosphatidic acid phosphatase type 2/haloperoxidase"/>
    <property type="match status" value="1"/>
</dbReference>
<dbReference type="EMBL" id="CAACYJ010000040">
    <property type="protein sequence ID" value="VFB21260.1"/>
    <property type="molecule type" value="Genomic_DNA"/>
</dbReference>
<dbReference type="CDD" id="cd01610">
    <property type="entry name" value="PAP2_like"/>
    <property type="match status" value="1"/>
</dbReference>
<keyword evidence="2" id="KW-0472">Membrane</keyword>
<keyword evidence="2" id="KW-0812">Transmembrane</keyword>
<feature type="transmembrane region" description="Helical" evidence="2">
    <location>
        <begin position="125"/>
        <end position="145"/>
    </location>
</feature>
<feature type="transmembrane region" description="Helical" evidence="2">
    <location>
        <begin position="59"/>
        <end position="80"/>
    </location>
</feature>
<feature type="transmembrane region" description="Helical" evidence="2">
    <location>
        <begin position="151"/>
        <end position="169"/>
    </location>
</feature>
<evidence type="ECO:0000313" key="3">
    <source>
        <dbReference type="EMBL" id="VFB21260.1"/>
    </source>
</evidence>
<feature type="compositionally biased region" description="Basic and acidic residues" evidence="1">
    <location>
        <begin position="7"/>
        <end position="20"/>
    </location>
</feature>
<feature type="region of interest" description="Disordered" evidence="1">
    <location>
        <begin position="1"/>
        <end position="20"/>
    </location>
</feature>
<keyword evidence="2" id="KW-1133">Transmembrane helix</keyword>
<dbReference type="Proteomes" id="UP000330809">
    <property type="component" value="Unassembled WGS sequence"/>
</dbReference>
<gene>
    <name evidence="3" type="ORF">NCTC10754_03903</name>
</gene>
<feature type="transmembrane region" description="Helical" evidence="2">
    <location>
        <begin position="92"/>
        <end position="113"/>
    </location>
</feature>
<evidence type="ECO:0000256" key="2">
    <source>
        <dbReference type="SAM" id="Phobius"/>
    </source>
</evidence>